<keyword evidence="2" id="KW-1185">Reference proteome</keyword>
<reference evidence="1" key="2">
    <citation type="submission" date="2021-02" db="EMBL/GenBank/DDBJ databases">
        <title>Aspergillus chevalieri M1 genome sequence.</title>
        <authorList>
            <person name="Kadooka C."/>
            <person name="Mori K."/>
            <person name="Futagami T."/>
        </authorList>
    </citation>
    <scope>NUCLEOTIDE SEQUENCE</scope>
    <source>
        <strain evidence="1">M1</strain>
    </source>
</reference>
<dbReference type="Proteomes" id="UP000637239">
    <property type="component" value="Chromosome 7"/>
</dbReference>
<gene>
    <name evidence="1" type="ORF">ACHE_70697A</name>
</gene>
<dbReference type="RefSeq" id="XP_043140376.1">
    <property type="nucleotide sequence ID" value="XM_043283058.1"/>
</dbReference>
<proteinExistence type="predicted"/>
<dbReference type="GeneID" id="66986212"/>
<dbReference type="KEGG" id="ache:ACHE_70697A"/>
<dbReference type="AlphaFoldDB" id="A0A7R7VX77"/>
<dbReference type="EMBL" id="AP024422">
    <property type="protein sequence ID" value="BCR91854.1"/>
    <property type="molecule type" value="Genomic_DNA"/>
</dbReference>
<reference evidence="1" key="1">
    <citation type="submission" date="2021-01" db="EMBL/GenBank/DDBJ databases">
        <authorList>
            <consortium name="Aspergillus chevalieri M1 genome sequencing consortium"/>
            <person name="Kazuki M."/>
            <person name="Futagami T."/>
        </authorList>
    </citation>
    <scope>NUCLEOTIDE SEQUENCE</scope>
    <source>
        <strain evidence="1">M1</strain>
    </source>
</reference>
<evidence type="ECO:0000313" key="2">
    <source>
        <dbReference type="Proteomes" id="UP000637239"/>
    </source>
</evidence>
<sequence length="92" mass="9857">MGSLSTCVAAVCTTNVIKDLIRVGSNENMTINDVSTFVTLAYSLEGSDKSAFIEQAELAFCDLVKAKKPDVVLCCYQGNSNNGFIQNLRSLG</sequence>
<protein>
    <submittedName>
        <fullName evidence="1">Uncharacterized protein</fullName>
    </submittedName>
</protein>
<name>A0A7R7VX77_ASPCH</name>
<accession>A0A7R7VX77</accession>
<evidence type="ECO:0000313" key="1">
    <source>
        <dbReference type="EMBL" id="BCR91854.1"/>
    </source>
</evidence>
<organism evidence="1 2">
    <name type="scientific">Aspergillus chevalieri</name>
    <name type="common">Eurotium chevalieri</name>
    <dbReference type="NCBI Taxonomy" id="182096"/>
    <lineage>
        <taxon>Eukaryota</taxon>
        <taxon>Fungi</taxon>
        <taxon>Dikarya</taxon>
        <taxon>Ascomycota</taxon>
        <taxon>Pezizomycotina</taxon>
        <taxon>Eurotiomycetes</taxon>
        <taxon>Eurotiomycetidae</taxon>
        <taxon>Eurotiales</taxon>
        <taxon>Aspergillaceae</taxon>
        <taxon>Aspergillus</taxon>
        <taxon>Aspergillus subgen. Aspergillus</taxon>
    </lineage>
</organism>